<evidence type="ECO:0000256" key="4">
    <source>
        <dbReference type="ARBA" id="ARBA00022660"/>
    </source>
</evidence>
<keyword evidence="9 12" id="KW-0496">Mitochondrion</keyword>
<reference evidence="13 14" key="1">
    <citation type="submission" date="2024-03" db="EMBL/GenBank/DDBJ databases">
        <title>Genome-scale model development and genomic sequencing of the oleaginous clade Lipomyces.</title>
        <authorList>
            <consortium name="Lawrence Berkeley National Laboratory"/>
            <person name="Czajka J.J."/>
            <person name="Han Y."/>
            <person name="Kim J."/>
            <person name="Mondo S.J."/>
            <person name="Hofstad B.A."/>
            <person name="Robles A."/>
            <person name="Haridas S."/>
            <person name="Riley R."/>
            <person name="LaButti K."/>
            <person name="Pangilinan J."/>
            <person name="Andreopoulos W."/>
            <person name="Lipzen A."/>
            <person name="Yan J."/>
            <person name="Wang M."/>
            <person name="Ng V."/>
            <person name="Grigoriev I.V."/>
            <person name="Spatafora J.W."/>
            <person name="Magnuson J.K."/>
            <person name="Baker S.E."/>
            <person name="Pomraning K.R."/>
        </authorList>
    </citation>
    <scope>NUCLEOTIDE SEQUENCE [LARGE SCALE GENOMIC DNA]</scope>
    <source>
        <strain evidence="13 14">Phaff 52-87</strain>
    </source>
</reference>
<evidence type="ECO:0000256" key="9">
    <source>
        <dbReference type="ARBA" id="ARBA00023128"/>
    </source>
</evidence>
<evidence type="ECO:0000256" key="7">
    <source>
        <dbReference type="ARBA" id="ARBA00022982"/>
    </source>
</evidence>
<comment type="caution">
    <text evidence="13">The sequence shown here is derived from an EMBL/GenBank/DDBJ whole genome shotgun (WGS) entry which is preliminary data.</text>
</comment>
<dbReference type="Pfam" id="PF05365">
    <property type="entry name" value="UCR_UQCRX_QCR9"/>
    <property type="match status" value="1"/>
</dbReference>
<evidence type="ECO:0000313" key="13">
    <source>
        <dbReference type="EMBL" id="KAK7204605.1"/>
    </source>
</evidence>
<evidence type="ECO:0000256" key="5">
    <source>
        <dbReference type="ARBA" id="ARBA00022692"/>
    </source>
</evidence>
<evidence type="ECO:0000256" key="12">
    <source>
        <dbReference type="RuleBase" id="RU368056"/>
    </source>
</evidence>
<evidence type="ECO:0000256" key="8">
    <source>
        <dbReference type="ARBA" id="ARBA00022989"/>
    </source>
</evidence>
<keyword evidence="7 12" id="KW-0249">Electron transport</keyword>
<protein>
    <recommendedName>
        <fullName evidence="11 12">Complex III subunit 9</fullName>
    </recommendedName>
</protein>
<keyword evidence="14" id="KW-1185">Reference proteome</keyword>
<evidence type="ECO:0000256" key="6">
    <source>
        <dbReference type="ARBA" id="ARBA00022792"/>
    </source>
</evidence>
<dbReference type="GeneID" id="90038313"/>
<evidence type="ECO:0000256" key="1">
    <source>
        <dbReference type="ARBA" id="ARBA00004434"/>
    </source>
</evidence>
<accession>A0ABR1F459</accession>
<keyword evidence="3 12" id="KW-0813">Transport</keyword>
<evidence type="ECO:0000256" key="2">
    <source>
        <dbReference type="ARBA" id="ARBA00007856"/>
    </source>
</evidence>
<dbReference type="PANTHER" id="PTHR12980">
    <property type="entry name" value="UBIQUINOL-CYTOCHROME C REDUCTASE COMPLEX, SUBUNIT X"/>
    <property type="match status" value="1"/>
</dbReference>
<proteinExistence type="inferred from homology"/>
<dbReference type="InterPro" id="IPR008027">
    <property type="entry name" value="QCR9"/>
</dbReference>
<dbReference type="RefSeq" id="XP_064767638.1">
    <property type="nucleotide sequence ID" value="XM_064912801.1"/>
</dbReference>
<name>A0ABR1F459_9ASCO</name>
<keyword evidence="8" id="KW-1133">Transmembrane helix</keyword>
<keyword evidence="10" id="KW-0472">Membrane</keyword>
<keyword evidence="6 12" id="KW-0999">Mitochondrion inner membrane</keyword>
<dbReference type="Gene3D" id="1.20.5.260">
    <property type="entry name" value="Cytochrome b-c1 complex subunit 9"/>
    <property type="match status" value="1"/>
</dbReference>
<sequence length="63" mass="7360">MAISSVIYNTIFRRNSIFVGTVLAGAFAFEIAFDSTVDKYWDARNIGKQWKDIKYKYVEKDEE</sequence>
<dbReference type="InterPro" id="IPR036656">
    <property type="entry name" value="QCR9_sf"/>
</dbReference>
<comment type="similarity">
    <text evidence="2 12">Belongs to the UQCR10/QCR9 family.</text>
</comment>
<gene>
    <name evidence="13" type="ORF">BZA70DRAFT_279568</name>
</gene>
<comment type="function">
    <text evidence="12">Component of the ubiquinol-cytochrome c oxidoreductase, a multisubunit transmembrane complex that is part of the mitochondrial electron transport chain which drives oxidative phosphorylation. The complex plays an important role in the uptake of multiple carbon sources present in different host niches.</text>
</comment>
<keyword evidence="4 12" id="KW-0679">Respiratory chain</keyword>
<dbReference type="Proteomes" id="UP001498771">
    <property type="component" value="Unassembled WGS sequence"/>
</dbReference>
<dbReference type="SUPFAM" id="SSF81514">
    <property type="entry name" value="Subunit X (non-heme 7 kDa protein) of cytochrome bc1 complex (Ubiquinol-cytochrome c reductase)"/>
    <property type="match status" value="1"/>
</dbReference>
<comment type="subcellular location">
    <subcellularLocation>
        <location evidence="1 12">Mitochondrion inner membrane</location>
        <topology evidence="1 12">Single-pass membrane protein</topology>
    </subcellularLocation>
</comment>
<organism evidence="13 14">
    <name type="scientific">Myxozyma melibiosi</name>
    <dbReference type="NCBI Taxonomy" id="54550"/>
    <lineage>
        <taxon>Eukaryota</taxon>
        <taxon>Fungi</taxon>
        <taxon>Dikarya</taxon>
        <taxon>Ascomycota</taxon>
        <taxon>Saccharomycotina</taxon>
        <taxon>Lipomycetes</taxon>
        <taxon>Lipomycetales</taxon>
        <taxon>Lipomycetaceae</taxon>
        <taxon>Myxozyma</taxon>
    </lineage>
</organism>
<evidence type="ECO:0000256" key="11">
    <source>
        <dbReference type="ARBA" id="ARBA00044247"/>
    </source>
</evidence>
<dbReference type="PANTHER" id="PTHR12980:SF0">
    <property type="entry name" value="CYTOCHROME B-C1 COMPLEX SUBUNIT 9"/>
    <property type="match status" value="1"/>
</dbReference>
<keyword evidence="5" id="KW-0812">Transmembrane</keyword>
<evidence type="ECO:0000256" key="10">
    <source>
        <dbReference type="ARBA" id="ARBA00023136"/>
    </source>
</evidence>
<evidence type="ECO:0000256" key="3">
    <source>
        <dbReference type="ARBA" id="ARBA00022448"/>
    </source>
</evidence>
<evidence type="ECO:0000313" key="14">
    <source>
        <dbReference type="Proteomes" id="UP001498771"/>
    </source>
</evidence>
<dbReference type="EMBL" id="JBBJBU010000007">
    <property type="protein sequence ID" value="KAK7204605.1"/>
    <property type="molecule type" value="Genomic_DNA"/>
</dbReference>
<comment type="subunit">
    <text evidence="12">Component of the ubiquinol-cytochrome c oxidoreductase (cytochrome b-c1 complex, complex III, CIII), a multisubunit enzyme composed of 3 respiratory subunits cytochrome b, cytochrome c1 and Rieske protein, 2 core protein subunits, and additional low-molecular weight protein subunits.</text>
</comment>